<dbReference type="EMBL" id="FMUI01000002">
    <property type="protein sequence ID" value="SCX41624.1"/>
    <property type="molecule type" value="Genomic_DNA"/>
</dbReference>
<reference evidence="1 2" key="1">
    <citation type="submission" date="2016-10" db="EMBL/GenBank/DDBJ databases">
        <authorList>
            <person name="Varghese N."/>
            <person name="Submissions S."/>
        </authorList>
    </citation>
    <scope>NUCLEOTIDE SEQUENCE [LARGE SCALE GENOMIC DNA]</scope>
    <source>
        <strain evidence="1 2">CGMCC 1.12102</strain>
    </source>
</reference>
<gene>
    <name evidence="1" type="ORF">SAMN02927897_01086</name>
</gene>
<dbReference type="RefSeq" id="WP_017455769.1">
    <property type="nucleotide sequence ID" value="NZ_FMUI01000002.1"/>
</dbReference>
<organism evidence="1 2">
    <name type="scientific">Kosakonia sacchari</name>
    <dbReference type="NCBI Taxonomy" id="1158459"/>
    <lineage>
        <taxon>Bacteria</taxon>
        <taxon>Pseudomonadati</taxon>
        <taxon>Pseudomonadota</taxon>
        <taxon>Gammaproteobacteria</taxon>
        <taxon>Enterobacterales</taxon>
        <taxon>Enterobacteriaceae</taxon>
        <taxon>Kosakonia</taxon>
    </lineage>
</organism>
<dbReference type="AlphaFoldDB" id="A0A1G4XKG1"/>
<comment type="caution">
    <text evidence="1">The sequence shown here is derived from an EMBL/GenBank/DDBJ whole genome shotgun (WGS) entry which is preliminary data.</text>
</comment>
<accession>A0A1G4XKG1</accession>
<evidence type="ECO:0000313" key="1">
    <source>
        <dbReference type="EMBL" id="SCX41624.1"/>
    </source>
</evidence>
<dbReference type="GeneID" id="23847318"/>
<name>A0A1G4XKG1_9ENTR</name>
<evidence type="ECO:0000313" key="2">
    <source>
        <dbReference type="Proteomes" id="UP000183569"/>
    </source>
</evidence>
<proteinExistence type="predicted"/>
<protein>
    <submittedName>
        <fullName evidence="1">Uncharacterized protein</fullName>
    </submittedName>
</protein>
<dbReference type="Proteomes" id="UP000183569">
    <property type="component" value="Unassembled WGS sequence"/>
</dbReference>
<sequence>MKALFNASKVAAKASPLQAASAAKEIFDAWRDLQKYRAEQETVRHQITQQTEVQIARIQAQKEVLLQALNQDFALRQTSLTQTFAVLDKALETNNLDLLDKSLGAIVAITQQSSVVSLKSLHATLQDSRNVIDL</sequence>